<dbReference type="Proteomes" id="UP001321760">
    <property type="component" value="Unassembled WGS sequence"/>
</dbReference>
<feature type="region of interest" description="Disordered" evidence="1">
    <location>
        <begin position="187"/>
        <end position="212"/>
    </location>
</feature>
<dbReference type="AlphaFoldDB" id="A0AAV9H2I8"/>
<reference evidence="2" key="2">
    <citation type="submission" date="2023-05" db="EMBL/GenBank/DDBJ databases">
        <authorList>
            <consortium name="Lawrence Berkeley National Laboratory"/>
            <person name="Steindorff A."/>
            <person name="Hensen N."/>
            <person name="Bonometti L."/>
            <person name="Westerberg I."/>
            <person name="Brannstrom I.O."/>
            <person name="Guillou S."/>
            <person name="Cros-Aarteil S."/>
            <person name="Calhoun S."/>
            <person name="Haridas S."/>
            <person name="Kuo A."/>
            <person name="Mondo S."/>
            <person name="Pangilinan J."/>
            <person name="Riley R."/>
            <person name="Labutti K."/>
            <person name="Andreopoulos B."/>
            <person name="Lipzen A."/>
            <person name="Chen C."/>
            <person name="Yanf M."/>
            <person name="Daum C."/>
            <person name="Ng V."/>
            <person name="Clum A."/>
            <person name="Ohm R."/>
            <person name="Martin F."/>
            <person name="Silar P."/>
            <person name="Natvig D."/>
            <person name="Lalanne C."/>
            <person name="Gautier V."/>
            <person name="Ament-Velasquez S.L."/>
            <person name="Kruys A."/>
            <person name="Hutchinson M.I."/>
            <person name="Powell A.J."/>
            <person name="Barry K."/>
            <person name="Miller A.N."/>
            <person name="Grigoriev I.V."/>
            <person name="Debuchy R."/>
            <person name="Gladieux P."/>
            <person name="Thoren M.H."/>
            <person name="Johannesson H."/>
        </authorList>
    </citation>
    <scope>NUCLEOTIDE SEQUENCE</scope>
    <source>
        <strain evidence="2">PSN243</strain>
    </source>
</reference>
<dbReference type="Gene3D" id="4.10.280.10">
    <property type="entry name" value="Helix-loop-helix DNA-binding domain"/>
    <property type="match status" value="1"/>
</dbReference>
<feature type="region of interest" description="Disordered" evidence="1">
    <location>
        <begin position="1"/>
        <end position="21"/>
    </location>
</feature>
<dbReference type="GO" id="GO:0046983">
    <property type="term" value="F:protein dimerization activity"/>
    <property type="evidence" value="ECO:0007669"/>
    <property type="project" value="InterPro"/>
</dbReference>
<dbReference type="InterPro" id="IPR036638">
    <property type="entry name" value="HLH_DNA-bd_sf"/>
</dbReference>
<gene>
    <name evidence="2" type="ORF">QBC34DRAFT_489586</name>
</gene>
<sequence length="254" mass="27861">MDSQSGPHWSTSAWSHDDTSTSQLDNHWWAASQMCDSPIRSVADSLYLPPSVDSLSSYYGLGDASSFTLPSATAMAADSPSLFGPTEDDESMMSPPITPSISMAYPSPLASPGSSDSGISINNIKTKTKSSRGTDKSKTSRKPSSSDNSSDSKLQRARTWHNVVEKNYRNRLNGQFELMLATLNESRARTGQQSGEIEGDGEEYDRPPSKSAVLQLARERLISLEKENESLRHEVERLRDSSHSDFSYSRTALV</sequence>
<feature type="compositionally biased region" description="Low complexity" evidence="1">
    <location>
        <begin position="92"/>
        <end position="103"/>
    </location>
</feature>
<keyword evidence="3" id="KW-1185">Reference proteome</keyword>
<feature type="compositionally biased region" description="Polar residues" evidence="1">
    <location>
        <begin position="244"/>
        <end position="254"/>
    </location>
</feature>
<evidence type="ECO:0008006" key="4">
    <source>
        <dbReference type="Google" id="ProtNLM"/>
    </source>
</evidence>
<dbReference type="SUPFAM" id="SSF47459">
    <property type="entry name" value="HLH, helix-loop-helix DNA-binding domain"/>
    <property type="match status" value="1"/>
</dbReference>
<name>A0AAV9H2I8_9PEZI</name>
<feature type="region of interest" description="Disordered" evidence="1">
    <location>
        <begin position="79"/>
        <end position="158"/>
    </location>
</feature>
<accession>A0AAV9H2I8</accession>
<comment type="caution">
    <text evidence="2">The sequence shown here is derived from an EMBL/GenBank/DDBJ whole genome shotgun (WGS) entry which is preliminary data.</text>
</comment>
<proteinExistence type="predicted"/>
<feature type="compositionally biased region" description="Basic and acidic residues" evidence="1">
    <location>
        <begin position="232"/>
        <end position="243"/>
    </location>
</feature>
<evidence type="ECO:0000256" key="1">
    <source>
        <dbReference type="SAM" id="MobiDB-lite"/>
    </source>
</evidence>
<protein>
    <recommendedName>
        <fullName evidence="4">BHLH domain-containing protein</fullName>
    </recommendedName>
</protein>
<reference evidence="2" key="1">
    <citation type="journal article" date="2023" name="Mol. Phylogenet. Evol.">
        <title>Genome-scale phylogeny and comparative genomics of the fungal order Sordariales.</title>
        <authorList>
            <person name="Hensen N."/>
            <person name="Bonometti L."/>
            <person name="Westerberg I."/>
            <person name="Brannstrom I.O."/>
            <person name="Guillou S."/>
            <person name="Cros-Aarteil S."/>
            <person name="Calhoun S."/>
            <person name="Haridas S."/>
            <person name="Kuo A."/>
            <person name="Mondo S."/>
            <person name="Pangilinan J."/>
            <person name="Riley R."/>
            <person name="LaButti K."/>
            <person name="Andreopoulos B."/>
            <person name="Lipzen A."/>
            <person name="Chen C."/>
            <person name="Yan M."/>
            <person name="Daum C."/>
            <person name="Ng V."/>
            <person name="Clum A."/>
            <person name="Steindorff A."/>
            <person name="Ohm R.A."/>
            <person name="Martin F."/>
            <person name="Silar P."/>
            <person name="Natvig D.O."/>
            <person name="Lalanne C."/>
            <person name="Gautier V."/>
            <person name="Ament-Velasquez S.L."/>
            <person name="Kruys A."/>
            <person name="Hutchinson M.I."/>
            <person name="Powell A.J."/>
            <person name="Barry K."/>
            <person name="Miller A.N."/>
            <person name="Grigoriev I.V."/>
            <person name="Debuchy R."/>
            <person name="Gladieux P."/>
            <person name="Hiltunen Thoren M."/>
            <person name="Johannesson H."/>
        </authorList>
    </citation>
    <scope>NUCLEOTIDE SEQUENCE</scope>
    <source>
        <strain evidence="2">PSN243</strain>
    </source>
</reference>
<dbReference type="EMBL" id="MU865914">
    <property type="protein sequence ID" value="KAK4455254.1"/>
    <property type="molecule type" value="Genomic_DNA"/>
</dbReference>
<feature type="compositionally biased region" description="Low complexity" evidence="1">
    <location>
        <begin position="142"/>
        <end position="152"/>
    </location>
</feature>
<feature type="region of interest" description="Disordered" evidence="1">
    <location>
        <begin position="232"/>
        <end position="254"/>
    </location>
</feature>
<evidence type="ECO:0000313" key="3">
    <source>
        <dbReference type="Proteomes" id="UP001321760"/>
    </source>
</evidence>
<organism evidence="2 3">
    <name type="scientific">Podospora aff. communis PSN243</name>
    <dbReference type="NCBI Taxonomy" id="3040156"/>
    <lineage>
        <taxon>Eukaryota</taxon>
        <taxon>Fungi</taxon>
        <taxon>Dikarya</taxon>
        <taxon>Ascomycota</taxon>
        <taxon>Pezizomycotina</taxon>
        <taxon>Sordariomycetes</taxon>
        <taxon>Sordariomycetidae</taxon>
        <taxon>Sordariales</taxon>
        <taxon>Podosporaceae</taxon>
        <taxon>Podospora</taxon>
    </lineage>
</organism>
<evidence type="ECO:0000313" key="2">
    <source>
        <dbReference type="EMBL" id="KAK4455254.1"/>
    </source>
</evidence>
<feature type="compositionally biased region" description="Low complexity" evidence="1">
    <location>
        <begin position="111"/>
        <end position="124"/>
    </location>
</feature>